<reference evidence="1 2" key="1">
    <citation type="journal article" date="2021" name="Nat. Plants">
        <title>The Taxus genome provides insights into paclitaxel biosynthesis.</title>
        <authorList>
            <person name="Xiong X."/>
            <person name="Gou J."/>
            <person name="Liao Q."/>
            <person name="Li Y."/>
            <person name="Zhou Q."/>
            <person name="Bi G."/>
            <person name="Li C."/>
            <person name="Du R."/>
            <person name="Wang X."/>
            <person name="Sun T."/>
            <person name="Guo L."/>
            <person name="Liang H."/>
            <person name="Lu P."/>
            <person name="Wu Y."/>
            <person name="Zhang Z."/>
            <person name="Ro D.K."/>
            <person name="Shang Y."/>
            <person name="Huang S."/>
            <person name="Yan J."/>
        </authorList>
    </citation>
    <scope>NUCLEOTIDE SEQUENCE [LARGE SCALE GENOMIC DNA]</scope>
    <source>
        <strain evidence="1">Ta-2019</strain>
    </source>
</reference>
<dbReference type="AlphaFoldDB" id="A0AA38GAF8"/>
<name>A0AA38GAF8_TAXCH</name>
<comment type="caution">
    <text evidence="1">The sequence shown here is derived from an EMBL/GenBank/DDBJ whole genome shotgun (WGS) entry which is preliminary data.</text>
</comment>
<organism evidence="1 2">
    <name type="scientific">Taxus chinensis</name>
    <name type="common">Chinese yew</name>
    <name type="synonym">Taxus wallichiana var. chinensis</name>
    <dbReference type="NCBI Taxonomy" id="29808"/>
    <lineage>
        <taxon>Eukaryota</taxon>
        <taxon>Viridiplantae</taxon>
        <taxon>Streptophyta</taxon>
        <taxon>Embryophyta</taxon>
        <taxon>Tracheophyta</taxon>
        <taxon>Spermatophyta</taxon>
        <taxon>Pinopsida</taxon>
        <taxon>Pinidae</taxon>
        <taxon>Conifers II</taxon>
        <taxon>Cupressales</taxon>
        <taxon>Taxaceae</taxon>
        <taxon>Taxus</taxon>
    </lineage>
</organism>
<gene>
    <name evidence="1" type="ORF">KI387_021461</name>
</gene>
<proteinExistence type="predicted"/>
<evidence type="ECO:0000313" key="2">
    <source>
        <dbReference type="Proteomes" id="UP000824469"/>
    </source>
</evidence>
<protein>
    <submittedName>
        <fullName evidence="1">Uncharacterized protein</fullName>
    </submittedName>
</protein>
<dbReference type="EMBL" id="JAHRHJ020000004">
    <property type="protein sequence ID" value="KAH9319692.1"/>
    <property type="molecule type" value="Genomic_DNA"/>
</dbReference>
<dbReference type="Proteomes" id="UP000824469">
    <property type="component" value="Unassembled WGS sequence"/>
</dbReference>
<keyword evidence="2" id="KW-1185">Reference proteome</keyword>
<evidence type="ECO:0000313" key="1">
    <source>
        <dbReference type="EMBL" id="KAH9319692.1"/>
    </source>
</evidence>
<feature type="non-terminal residue" evidence="1">
    <location>
        <position position="1"/>
    </location>
</feature>
<accession>A0AA38GAF8</accession>
<sequence length="89" mass="9899">MVPANLDCAVLSGCSLLVDHNMFLESSACDQKFTWLKLCNEASSALKALWRPPKLPLSCEVPVQLHGDAKKGFCMHYEQHENDILALIL</sequence>